<dbReference type="AlphaFoldDB" id="A0A813NCU5"/>
<comment type="similarity">
    <text evidence="3">Belongs to the metallophosphoesterase superfamily. Purple acid phosphatase family.</text>
</comment>
<evidence type="ECO:0000313" key="6">
    <source>
        <dbReference type="Proteomes" id="UP000663891"/>
    </source>
</evidence>
<evidence type="ECO:0000256" key="2">
    <source>
        <dbReference type="ARBA" id="ARBA00023180"/>
    </source>
</evidence>
<dbReference type="InterPro" id="IPR004843">
    <property type="entry name" value="Calcineurin-like_PHP"/>
</dbReference>
<name>A0A813NCU5_9BILA</name>
<dbReference type="Gene3D" id="3.60.21.10">
    <property type="match status" value="1"/>
</dbReference>
<sequence>MTVRSLVRAGYNDIASFNDLQSREFDILLCYLAYFHGLHSAATFENNQTIKKSLQMELASYFLCWFVIITLINAKPLNQVDESPLRMIFRRVDVNANDELDVYELQNYFHNIEPEDAMPDLNHIVRRMKRTMKLEINEQEQPFTISWQQFRNTYAELDTVTARNAPQQIHLSLLADGTWSTMIVIWIVKGSESKHEPSSLVRYGTISGNYTHMQAATNRTYDVGIGGWKGTIFEAWMTELKQCQTYYYRVGNANSWSDESSFKTDCSNASTHIFAVMGDMGTIIPAGFLVTKQIKEDHQITPFSSVVHVGDISYAGTGSTDEISEVWDAWGRQVEPISSIVPYMTNVGNHEAYYNYTVYRNRFRMPGPESAGLDNFWFSFNIGPVHWVSLSSQHDYSKSSVQYAWLINDLAKANENRAQQPFVIVVTHRPLLCSDASELDQHLPTSPLFETVYPLFVKYQVQLVITGHMHVYERVFYDNTTTIVNNTYANVNSPVIIVQGTGGTFDNDKWVEPQPWWSISRMLAYGYGRVTVSVDKMQKRLQYEYLLEHDRSTYDQFSIVI</sequence>
<dbReference type="Pfam" id="PF14008">
    <property type="entry name" value="Metallophos_C"/>
    <property type="match status" value="1"/>
</dbReference>
<dbReference type="InterPro" id="IPR002048">
    <property type="entry name" value="EF_hand_dom"/>
</dbReference>
<accession>A0A813NCU5</accession>
<comment type="catalytic activity">
    <reaction evidence="3">
        <text>a phosphate monoester + H2O = an alcohol + phosphate</text>
        <dbReference type="Rhea" id="RHEA:15017"/>
        <dbReference type="ChEBI" id="CHEBI:15377"/>
        <dbReference type="ChEBI" id="CHEBI:30879"/>
        <dbReference type="ChEBI" id="CHEBI:43474"/>
        <dbReference type="ChEBI" id="CHEBI:67140"/>
        <dbReference type="EC" id="3.1.3.2"/>
    </reaction>
</comment>
<dbReference type="InterPro" id="IPR029052">
    <property type="entry name" value="Metallo-depent_PP-like"/>
</dbReference>
<dbReference type="PROSITE" id="PS50222">
    <property type="entry name" value="EF_HAND_2"/>
    <property type="match status" value="1"/>
</dbReference>
<dbReference type="CDD" id="cd00839">
    <property type="entry name" value="MPP_PAPs"/>
    <property type="match status" value="1"/>
</dbReference>
<proteinExistence type="inferred from homology"/>
<dbReference type="InterPro" id="IPR008963">
    <property type="entry name" value="Purple_acid_Pase-like_N"/>
</dbReference>
<dbReference type="SUPFAM" id="SSF49363">
    <property type="entry name" value="Purple acid phosphatase, N-terminal domain"/>
    <property type="match status" value="1"/>
</dbReference>
<keyword evidence="1" id="KW-0732">Signal</keyword>
<dbReference type="Pfam" id="PF00149">
    <property type="entry name" value="Metallophos"/>
    <property type="match status" value="1"/>
</dbReference>
<dbReference type="EMBL" id="CAJNON010000002">
    <property type="protein sequence ID" value="CAF0737774.1"/>
    <property type="molecule type" value="Genomic_DNA"/>
</dbReference>
<evidence type="ECO:0000313" key="5">
    <source>
        <dbReference type="EMBL" id="CAF0737774.1"/>
    </source>
</evidence>
<evidence type="ECO:0000256" key="3">
    <source>
        <dbReference type="RuleBase" id="RU361203"/>
    </source>
</evidence>
<organism evidence="5 6">
    <name type="scientific">Adineta steineri</name>
    <dbReference type="NCBI Taxonomy" id="433720"/>
    <lineage>
        <taxon>Eukaryota</taxon>
        <taxon>Metazoa</taxon>
        <taxon>Spiralia</taxon>
        <taxon>Gnathifera</taxon>
        <taxon>Rotifera</taxon>
        <taxon>Eurotatoria</taxon>
        <taxon>Bdelloidea</taxon>
        <taxon>Adinetida</taxon>
        <taxon>Adinetidae</taxon>
        <taxon>Adineta</taxon>
    </lineage>
</organism>
<evidence type="ECO:0000259" key="4">
    <source>
        <dbReference type="PROSITE" id="PS50222"/>
    </source>
</evidence>
<dbReference type="InterPro" id="IPR041792">
    <property type="entry name" value="MPP_PAP"/>
</dbReference>
<dbReference type="InterPro" id="IPR018247">
    <property type="entry name" value="EF_Hand_1_Ca_BS"/>
</dbReference>
<dbReference type="GO" id="GO:0005509">
    <property type="term" value="F:calcium ion binding"/>
    <property type="evidence" value="ECO:0007669"/>
    <property type="project" value="InterPro"/>
</dbReference>
<feature type="domain" description="EF-hand" evidence="4">
    <location>
        <begin position="80"/>
        <end position="115"/>
    </location>
</feature>
<dbReference type="InterPro" id="IPR025733">
    <property type="entry name" value="PAPs_C"/>
</dbReference>
<dbReference type="GO" id="GO:0003993">
    <property type="term" value="F:acid phosphatase activity"/>
    <property type="evidence" value="ECO:0007669"/>
    <property type="project" value="UniProtKB-EC"/>
</dbReference>
<dbReference type="Gene3D" id="2.60.40.380">
    <property type="entry name" value="Purple acid phosphatase-like, N-terminal"/>
    <property type="match status" value="1"/>
</dbReference>
<gene>
    <name evidence="5" type="ORF">VCS650_LOCUS450</name>
</gene>
<protein>
    <recommendedName>
        <fullName evidence="3">Purple acid phosphatase</fullName>
        <ecNumber evidence="3">3.1.3.2</ecNumber>
    </recommendedName>
</protein>
<dbReference type="EC" id="3.1.3.2" evidence="3"/>
<dbReference type="SUPFAM" id="SSF56300">
    <property type="entry name" value="Metallo-dependent phosphatases"/>
    <property type="match status" value="1"/>
</dbReference>
<dbReference type="InterPro" id="IPR015914">
    <property type="entry name" value="PAPs_N"/>
</dbReference>
<dbReference type="PANTHER" id="PTHR45867">
    <property type="entry name" value="PURPLE ACID PHOSPHATASE"/>
    <property type="match status" value="1"/>
</dbReference>
<comment type="caution">
    <text evidence="5">The sequence shown here is derived from an EMBL/GenBank/DDBJ whole genome shotgun (WGS) entry which is preliminary data.</text>
</comment>
<dbReference type="PANTHER" id="PTHR45867:SF3">
    <property type="entry name" value="ACID PHOSPHATASE TYPE 7"/>
    <property type="match status" value="1"/>
</dbReference>
<dbReference type="OrthoDB" id="45007at2759"/>
<keyword evidence="3" id="KW-0378">Hydrolase</keyword>
<dbReference type="Pfam" id="PF16656">
    <property type="entry name" value="Pur_ac_phosph_N"/>
    <property type="match status" value="1"/>
</dbReference>
<reference evidence="5" key="1">
    <citation type="submission" date="2021-02" db="EMBL/GenBank/DDBJ databases">
        <authorList>
            <person name="Nowell W R."/>
        </authorList>
    </citation>
    <scope>NUCLEOTIDE SEQUENCE</scope>
</reference>
<evidence type="ECO:0000256" key="1">
    <source>
        <dbReference type="ARBA" id="ARBA00022729"/>
    </source>
</evidence>
<keyword evidence="2" id="KW-0325">Glycoprotein</keyword>
<dbReference type="PROSITE" id="PS00018">
    <property type="entry name" value="EF_HAND_1"/>
    <property type="match status" value="1"/>
</dbReference>
<dbReference type="Proteomes" id="UP000663891">
    <property type="component" value="Unassembled WGS sequence"/>
</dbReference>